<organism evidence="2 3">
    <name type="scientific">Dreissena polymorpha</name>
    <name type="common">Zebra mussel</name>
    <name type="synonym">Mytilus polymorpha</name>
    <dbReference type="NCBI Taxonomy" id="45954"/>
    <lineage>
        <taxon>Eukaryota</taxon>
        <taxon>Metazoa</taxon>
        <taxon>Spiralia</taxon>
        <taxon>Lophotrochozoa</taxon>
        <taxon>Mollusca</taxon>
        <taxon>Bivalvia</taxon>
        <taxon>Autobranchia</taxon>
        <taxon>Heteroconchia</taxon>
        <taxon>Euheterodonta</taxon>
        <taxon>Imparidentia</taxon>
        <taxon>Neoheterodontei</taxon>
        <taxon>Myida</taxon>
        <taxon>Dreissenoidea</taxon>
        <taxon>Dreissenidae</taxon>
        <taxon>Dreissena</taxon>
    </lineage>
</organism>
<evidence type="ECO:0000313" key="3">
    <source>
        <dbReference type="Proteomes" id="UP000828390"/>
    </source>
</evidence>
<gene>
    <name evidence="2" type="ORF">DPMN_109883</name>
</gene>
<feature type="region of interest" description="Disordered" evidence="1">
    <location>
        <begin position="29"/>
        <end position="49"/>
    </location>
</feature>
<dbReference type="EMBL" id="JAIWYP010000004">
    <property type="protein sequence ID" value="KAH3836512.1"/>
    <property type="molecule type" value="Genomic_DNA"/>
</dbReference>
<evidence type="ECO:0000256" key="1">
    <source>
        <dbReference type="SAM" id="MobiDB-lite"/>
    </source>
</evidence>
<name>A0A9D4KB28_DREPO</name>
<proteinExistence type="predicted"/>
<accession>A0A9D4KB28</accession>
<dbReference type="AlphaFoldDB" id="A0A9D4KB28"/>
<keyword evidence="3" id="KW-1185">Reference proteome</keyword>
<reference evidence="2" key="2">
    <citation type="submission" date="2020-11" db="EMBL/GenBank/DDBJ databases">
        <authorList>
            <person name="McCartney M.A."/>
            <person name="Auch B."/>
            <person name="Kono T."/>
            <person name="Mallez S."/>
            <person name="Becker A."/>
            <person name="Gohl D.M."/>
            <person name="Silverstein K.A.T."/>
            <person name="Koren S."/>
            <person name="Bechman K.B."/>
            <person name="Herman A."/>
            <person name="Abrahante J.E."/>
            <person name="Garbe J."/>
        </authorList>
    </citation>
    <scope>NUCLEOTIDE SEQUENCE</scope>
    <source>
        <strain evidence="2">Duluth1</strain>
        <tissue evidence="2">Whole animal</tissue>
    </source>
</reference>
<comment type="caution">
    <text evidence="2">The sequence shown here is derived from an EMBL/GenBank/DDBJ whole genome shotgun (WGS) entry which is preliminary data.</text>
</comment>
<dbReference type="Proteomes" id="UP000828390">
    <property type="component" value="Unassembled WGS sequence"/>
</dbReference>
<reference evidence="2" key="1">
    <citation type="journal article" date="2019" name="bioRxiv">
        <title>The Genome of the Zebra Mussel, Dreissena polymorpha: A Resource for Invasive Species Research.</title>
        <authorList>
            <person name="McCartney M.A."/>
            <person name="Auch B."/>
            <person name="Kono T."/>
            <person name="Mallez S."/>
            <person name="Zhang Y."/>
            <person name="Obille A."/>
            <person name="Becker A."/>
            <person name="Abrahante J.E."/>
            <person name="Garbe J."/>
            <person name="Badalamenti J.P."/>
            <person name="Herman A."/>
            <person name="Mangelson H."/>
            <person name="Liachko I."/>
            <person name="Sullivan S."/>
            <person name="Sone E.D."/>
            <person name="Koren S."/>
            <person name="Silverstein K.A.T."/>
            <person name="Beckman K.B."/>
            <person name="Gohl D.M."/>
        </authorList>
    </citation>
    <scope>NUCLEOTIDE SEQUENCE</scope>
    <source>
        <strain evidence="2">Duluth1</strain>
        <tissue evidence="2">Whole animal</tissue>
    </source>
</reference>
<protein>
    <submittedName>
        <fullName evidence="2">Uncharacterized protein</fullName>
    </submittedName>
</protein>
<evidence type="ECO:0000313" key="2">
    <source>
        <dbReference type="EMBL" id="KAH3836512.1"/>
    </source>
</evidence>
<sequence>MDGCRCGNAAYLIVVIEVIGVFKDSTFTERSEDAGTNSLKTDHPTDRRTGLEPELGVFEGDLKNALSVVTKPVTSRSLDGDYIHYAMAT</sequence>
<feature type="compositionally biased region" description="Basic and acidic residues" evidence="1">
    <location>
        <begin position="40"/>
        <end position="49"/>
    </location>
</feature>